<dbReference type="CDD" id="cd16015">
    <property type="entry name" value="LTA_synthase"/>
    <property type="match status" value="1"/>
</dbReference>
<evidence type="ECO:0000256" key="6">
    <source>
        <dbReference type="SAM" id="Phobius"/>
    </source>
</evidence>
<feature type="signal peptide" evidence="7">
    <location>
        <begin position="1"/>
        <end position="18"/>
    </location>
</feature>
<feature type="transmembrane region" description="Helical" evidence="6">
    <location>
        <begin position="576"/>
        <end position="597"/>
    </location>
</feature>
<dbReference type="Pfam" id="PF00884">
    <property type="entry name" value="Sulfatase"/>
    <property type="match status" value="1"/>
</dbReference>
<dbReference type="AlphaFoldDB" id="A0A0C2D0J0"/>
<dbReference type="PANTHER" id="PTHR47371:SF3">
    <property type="entry name" value="PHOSPHOGLYCEROL TRANSFERASE I"/>
    <property type="match status" value="1"/>
</dbReference>
<evidence type="ECO:0000256" key="1">
    <source>
        <dbReference type="ARBA" id="ARBA00004651"/>
    </source>
</evidence>
<reference evidence="9 10" key="1">
    <citation type="submission" date="2014-12" db="EMBL/GenBank/DDBJ databases">
        <title>Genome assembly of Enhygromyxa salina DSM 15201.</title>
        <authorList>
            <person name="Sharma G."/>
            <person name="Subramanian S."/>
        </authorList>
    </citation>
    <scope>NUCLEOTIDE SEQUENCE [LARGE SCALE GENOMIC DNA]</scope>
    <source>
        <strain evidence="9 10">DSM 15201</strain>
    </source>
</reference>
<dbReference type="Gene3D" id="3.40.720.10">
    <property type="entry name" value="Alkaline Phosphatase, subunit A"/>
    <property type="match status" value="1"/>
</dbReference>
<feature type="transmembrane region" description="Helical" evidence="6">
    <location>
        <begin position="656"/>
        <end position="677"/>
    </location>
</feature>
<keyword evidence="7" id="KW-0732">Signal</keyword>
<dbReference type="GO" id="GO:0016740">
    <property type="term" value="F:transferase activity"/>
    <property type="evidence" value="ECO:0007669"/>
    <property type="project" value="UniProtKB-KW"/>
</dbReference>
<comment type="caution">
    <text evidence="9">The sequence shown here is derived from an EMBL/GenBank/DDBJ whole genome shotgun (WGS) entry which is preliminary data.</text>
</comment>
<feature type="domain" description="Sulfatase N-terminal" evidence="8">
    <location>
        <begin position="802"/>
        <end position="1092"/>
    </location>
</feature>
<dbReference type="Proteomes" id="UP000031599">
    <property type="component" value="Unassembled WGS sequence"/>
</dbReference>
<feature type="chain" id="PRO_5002147026" evidence="7">
    <location>
        <begin position="19"/>
        <end position="1188"/>
    </location>
</feature>
<feature type="transmembrane region" description="Helical" evidence="6">
    <location>
        <begin position="512"/>
        <end position="533"/>
    </location>
</feature>
<dbReference type="InterPro" id="IPR013783">
    <property type="entry name" value="Ig-like_fold"/>
</dbReference>
<keyword evidence="2" id="KW-1003">Cell membrane</keyword>
<evidence type="ECO:0000256" key="2">
    <source>
        <dbReference type="ARBA" id="ARBA00022475"/>
    </source>
</evidence>
<keyword evidence="4 6" id="KW-1133">Transmembrane helix</keyword>
<evidence type="ECO:0000256" key="5">
    <source>
        <dbReference type="ARBA" id="ARBA00023136"/>
    </source>
</evidence>
<comment type="subcellular location">
    <subcellularLocation>
        <location evidence="1">Cell membrane</location>
        <topology evidence="1">Multi-pass membrane protein</topology>
    </subcellularLocation>
</comment>
<dbReference type="InterPro" id="IPR017850">
    <property type="entry name" value="Alkaline_phosphatase_core_sf"/>
</dbReference>
<feature type="transmembrane region" description="Helical" evidence="6">
    <location>
        <begin position="553"/>
        <end position="570"/>
    </location>
</feature>
<dbReference type="InterPro" id="IPR050448">
    <property type="entry name" value="OpgB/LTA_synthase_biosynth"/>
</dbReference>
<evidence type="ECO:0000256" key="7">
    <source>
        <dbReference type="SAM" id="SignalP"/>
    </source>
</evidence>
<evidence type="ECO:0000256" key="3">
    <source>
        <dbReference type="ARBA" id="ARBA00022692"/>
    </source>
</evidence>
<dbReference type="Gene3D" id="2.60.40.10">
    <property type="entry name" value="Immunoglobulins"/>
    <property type="match status" value="3"/>
</dbReference>
<evidence type="ECO:0000259" key="8">
    <source>
        <dbReference type="Pfam" id="PF00884"/>
    </source>
</evidence>
<keyword evidence="5 6" id="KW-0472">Membrane</keyword>
<feature type="transmembrane region" description="Helical" evidence="6">
    <location>
        <begin position="604"/>
        <end position="626"/>
    </location>
</feature>
<gene>
    <name evidence="9" type="ORF">DB30_07870</name>
</gene>
<dbReference type="EMBL" id="JMCC02000090">
    <property type="protein sequence ID" value="KIG13662.1"/>
    <property type="molecule type" value="Genomic_DNA"/>
</dbReference>
<keyword evidence="9" id="KW-0808">Transferase</keyword>
<dbReference type="SUPFAM" id="SSF53649">
    <property type="entry name" value="Alkaline phosphatase-like"/>
    <property type="match status" value="1"/>
</dbReference>
<name>A0A0C2D0J0_9BACT</name>
<dbReference type="InterPro" id="IPR000917">
    <property type="entry name" value="Sulfatase_N"/>
</dbReference>
<proteinExistence type="predicted"/>
<evidence type="ECO:0000313" key="9">
    <source>
        <dbReference type="EMBL" id="KIG13662.1"/>
    </source>
</evidence>
<organism evidence="9 10">
    <name type="scientific">Enhygromyxa salina</name>
    <dbReference type="NCBI Taxonomy" id="215803"/>
    <lineage>
        <taxon>Bacteria</taxon>
        <taxon>Pseudomonadati</taxon>
        <taxon>Myxococcota</taxon>
        <taxon>Polyangia</taxon>
        <taxon>Nannocystales</taxon>
        <taxon>Nannocystaceae</taxon>
        <taxon>Enhygromyxa</taxon>
    </lineage>
</organism>
<dbReference type="GO" id="GO:0005886">
    <property type="term" value="C:plasma membrane"/>
    <property type="evidence" value="ECO:0007669"/>
    <property type="project" value="UniProtKB-SubCell"/>
</dbReference>
<dbReference type="PANTHER" id="PTHR47371">
    <property type="entry name" value="LIPOTEICHOIC ACID SYNTHASE"/>
    <property type="match status" value="1"/>
</dbReference>
<accession>A0A0C2D0J0</accession>
<evidence type="ECO:0000313" key="10">
    <source>
        <dbReference type="Proteomes" id="UP000031599"/>
    </source>
</evidence>
<sequence>MLVGVVVALLLAPRPALAAQYGWALEAEATPAKLWVGTDAEVTITIRNLGSQAWAPRLGDRLSYHWRSETGELLVRDGLRTELPGWVRRGEAVTLTARVRPPDAPGHYQLEWAMVREHVTWFPPPLDGPIFHALEVEVGELDWAPISVELPERLVAGETIEVPVRVGNRGQIPWDSQLGDALAYHWWSDEGQLLEFDGLRTMYPSVVEAGAEVDLQLRLRPPQLEGSEPRRVCLELEPLRERVRWYGSKLRDASSQLACTWAQPDPLRWQVIDDDLPGSLAIDDPEQRVSVTLRNTGREAWAEGDQLGYRWRALDQGERGLIDGARTDLPGSVEPGEFVSLDARLVAPEHPGGYELIWGIVREGQRWYPEPSGGNARRRIEVTGPRLAWGLVEATSPRHVWVNRTTHAEIELQNLGTQAWSEASGDHLAYHWLDADGEVVEYDGLRTNFAAPVAPGERVRVRAKLRGPEQAGRYRLQWELVREHERWYGPPVDLGLEPASSPSSPSSPVIRATWLAAALAIGLGLITLAGPVARRRWPPTSARAQRLVEQLPLVWAGAAIWLLTLAFHDFSGIEAWKWSSALAGSGVWLFVAVAALAGGRARAYVAAVLVLGLAVLGLADLVYMHYFGSIVPVVALTASHHLGEVGDSAIAELEGAWGWLAVVPITGLIAAAIWPAVPARDSANANADAPSLPAKLWRRLGPRLPAFVICLVLASPALIRLGVALGGSLGARVFSEQAMVGRFGYLNAHLFDLARTLRERGRRGQPSQAELTAITTWFQVRADQVERALAAANPRPAPTGDNLLLIQVEAAQSWVIGLEVGGQAVTPLLNRMRSEADWYPYLIDQTNQGKTSDAEYAVLNSQHPLGEGAICFLRADNQFFTLAHALQAQGYATISAHPYKRGFWNRAVLHPRYGFERSLFRRELGPGQETGWGLADGVFFERLLAELKALPQPWFGFAITLSLHHPYDEFPAQLSELELGALEGTRVGNYLQAMNYFDRSLAELLEGLDDAGLLDHTVVALYGDHDARFELDEYPEVIELAGAEGWDPALFHRLERVPLFVRVPVEQRPPYGSVEVTGGQVDVGPTLLHALGLERPPGFVGQPLLPGMEPAGFAAYPDGSAFGPITIDGGRMFVAAGHGIPREGGCFEFPEGGSRPLGECEALAERAREELATSRAVVDHDLHVELSR</sequence>
<evidence type="ECO:0000256" key="4">
    <source>
        <dbReference type="ARBA" id="ARBA00022989"/>
    </source>
</evidence>
<feature type="transmembrane region" description="Helical" evidence="6">
    <location>
        <begin position="704"/>
        <end position="725"/>
    </location>
</feature>
<keyword evidence="3 6" id="KW-0812">Transmembrane</keyword>
<protein>
    <submittedName>
        <fullName evidence="9">Phosphoglycerol transferase</fullName>
    </submittedName>
</protein>